<dbReference type="InterPro" id="IPR050347">
    <property type="entry name" value="Bact_Beta-galactosidase"/>
</dbReference>
<dbReference type="PANTHER" id="PTHR46323">
    <property type="entry name" value="BETA-GALACTOSIDASE"/>
    <property type="match status" value="1"/>
</dbReference>
<comment type="catalytic activity">
    <reaction evidence="1">
        <text>Hydrolysis of terminal non-reducing beta-D-galactose residues in beta-D-galactosides.</text>
        <dbReference type="EC" id="3.2.1.23"/>
    </reaction>
</comment>
<protein>
    <recommendedName>
        <fullName evidence="3">beta-galactosidase</fullName>
        <ecNumber evidence="3">3.2.1.23</ecNumber>
    </recommendedName>
</protein>
<proteinExistence type="inferred from homology"/>
<dbReference type="InterPro" id="IPR008979">
    <property type="entry name" value="Galactose-bd-like_sf"/>
</dbReference>
<dbReference type="GO" id="GO:0009341">
    <property type="term" value="C:beta-galactosidase complex"/>
    <property type="evidence" value="ECO:0007669"/>
    <property type="project" value="TreeGrafter"/>
</dbReference>
<accession>A0A5B2VXI3</accession>
<organism evidence="8 9">
    <name type="scientific">Chitinophaga agrisoli</name>
    <dbReference type="NCBI Taxonomy" id="2607653"/>
    <lineage>
        <taxon>Bacteria</taxon>
        <taxon>Pseudomonadati</taxon>
        <taxon>Bacteroidota</taxon>
        <taxon>Chitinophagia</taxon>
        <taxon>Chitinophagales</taxon>
        <taxon>Chitinophagaceae</taxon>
        <taxon>Chitinophaga</taxon>
    </lineage>
</organism>
<evidence type="ECO:0000256" key="6">
    <source>
        <dbReference type="SAM" id="SignalP"/>
    </source>
</evidence>
<evidence type="ECO:0000256" key="1">
    <source>
        <dbReference type="ARBA" id="ARBA00001412"/>
    </source>
</evidence>
<feature type="domain" description="Glycoside hydrolase family 2 immunoglobulin-like beta-sandwich" evidence="7">
    <location>
        <begin position="232"/>
        <end position="339"/>
    </location>
</feature>
<dbReference type="Gene3D" id="3.20.20.80">
    <property type="entry name" value="Glycosidases"/>
    <property type="match status" value="1"/>
</dbReference>
<keyword evidence="9" id="KW-1185">Reference proteome</keyword>
<dbReference type="Gene3D" id="2.60.120.260">
    <property type="entry name" value="Galactose-binding domain-like"/>
    <property type="match status" value="1"/>
</dbReference>
<dbReference type="EC" id="3.2.1.23" evidence="3"/>
<dbReference type="InterPro" id="IPR036156">
    <property type="entry name" value="Beta-gal/glucu_dom_sf"/>
</dbReference>
<feature type="signal peptide" evidence="6">
    <location>
        <begin position="1"/>
        <end position="23"/>
    </location>
</feature>
<evidence type="ECO:0000313" key="8">
    <source>
        <dbReference type="EMBL" id="KAA2243318.1"/>
    </source>
</evidence>
<reference evidence="8 9" key="2">
    <citation type="submission" date="2019-09" db="EMBL/GenBank/DDBJ databases">
        <authorList>
            <person name="Jin C."/>
        </authorList>
    </citation>
    <scope>NUCLEOTIDE SEQUENCE [LARGE SCALE GENOMIC DNA]</scope>
    <source>
        <strain evidence="8 9">BN140078</strain>
    </source>
</reference>
<dbReference type="SUPFAM" id="SSF51445">
    <property type="entry name" value="(Trans)glycosidases"/>
    <property type="match status" value="1"/>
</dbReference>
<comment type="caution">
    <text evidence="8">The sequence shown here is derived from an EMBL/GenBank/DDBJ whole genome shotgun (WGS) entry which is preliminary data.</text>
</comment>
<keyword evidence="6" id="KW-0732">Signal</keyword>
<dbReference type="GO" id="GO:0005990">
    <property type="term" value="P:lactose catabolic process"/>
    <property type="evidence" value="ECO:0007669"/>
    <property type="project" value="TreeGrafter"/>
</dbReference>
<evidence type="ECO:0000313" key="9">
    <source>
        <dbReference type="Proteomes" id="UP000324611"/>
    </source>
</evidence>
<dbReference type="RefSeq" id="WP_149838194.1">
    <property type="nucleotide sequence ID" value="NZ_VUOC01000002.1"/>
</dbReference>
<comment type="similarity">
    <text evidence="2">Belongs to the glycosyl hydrolase 2 family.</text>
</comment>
<sequence>MKITAIFSISTFLLLGSLLVARGQQWTATPPFKEETDLSGDWRFRTDPQDKGEQEQWYKQTLPETVKLPGSMTTNQKGDDITVNTPWTGSIFDSSWFHDPAYSQYRIAGKVKVPFWLQPDKYYKGAAWYQRTIDIPANWDGRELELFLERCHWETKVWIDDTYAGMQNSLATPHVYTLTGKLAPGQHTLSIRVDNRVKDIDVGPNSHSISDHTQGNWNGLAGRLLLKAKNDVYISDVQLYPDIAAKNVTALITVRNNSGKPVAANVSLQAMAQTQGAETLQQVAASQQVDTSAVIKVVYPMGQHPLLWDEFHPNVYQMTVAVSAGKPPYDIRQVLFGMREFATKGTHFTINGRPTFLRGTLECAAFPKTGYPPTDTASWMRIFRICRSYGLNHLRFHSWCPPEAAFEAADRSGFYLHIECSSWANQGAVIGDGKPLDAYIYEESRKIVKAYGNHPSFCMLLYGNEPAGKHHVQYLTDFVKYWKQRDSRRLYSTGAGWPIISESDFNSTPAPRIQQWGEGLKSIINSQPPRTDYDWSAIISKWQHPTVSHEIGQWCVYPDFDEIKQYDGVLKAKNFEIFRDQLQKNGMGKLAHDFLLASGKLQVLCYKADIEAALRTPGFGGFQLLGLYDFPGQGTALVGVLNPFWRDKGYVTGPEYSSFCNAVVPLVRLPKMVYLSNEHLSADVEIAQFGPAVLTGATPSWQISNSEGQVLFKDDLPKKDIPFGNAINLGQINTSLSSITKPSRLTLTVEVAGYKNAWDIFVYPAYLPAADPHILVTQELDQQAQDVLNSGGKVLLSLKKGALKADKGGDIAIGFSSIFWNTAWTKQQPPVTLGILCDSTHPALREFPTQSFSNWQWQDAMSHAGAIKLDAVKKGLQPIVRVIDDWVTARSLGLLFECKVGKGSLLVSGIDLVTDRARRPEARQLLFSLQQYMHSKDFKPDAKVDLAQITALYQ</sequence>
<dbReference type="PANTHER" id="PTHR46323:SF2">
    <property type="entry name" value="BETA-GALACTOSIDASE"/>
    <property type="match status" value="1"/>
</dbReference>
<dbReference type="GO" id="GO:0004565">
    <property type="term" value="F:beta-galactosidase activity"/>
    <property type="evidence" value="ECO:0007669"/>
    <property type="project" value="UniProtKB-EC"/>
</dbReference>
<dbReference type="InterPro" id="IPR017853">
    <property type="entry name" value="GH"/>
</dbReference>
<dbReference type="Gene3D" id="2.60.40.10">
    <property type="entry name" value="Immunoglobulins"/>
    <property type="match status" value="1"/>
</dbReference>
<keyword evidence="5" id="KW-0326">Glycosidase</keyword>
<dbReference type="AlphaFoldDB" id="A0A5B2VXI3"/>
<evidence type="ECO:0000259" key="7">
    <source>
        <dbReference type="Pfam" id="PF00703"/>
    </source>
</evidence>
<dbReference type="EMBL" id="VUOC01000002">
    <property type="protein sequence ID" value="KAA2243318.1"/>
    <property type="molecule type" value="Genomic_DNA"/>
</dbReference>
<dbReference type="Proteomes" id="UP000324611">
    <property type="component" value="Unassembled WGS sequence"/>
</dbReference>
<name>A0A5B2VXI3_9BACT</name>
<evidence type="ECO:0000256" key="4">
    <source>
        <dbReference type="ARBA" id="ARBA00022801"/>
    </source>
</evidence>
<reference evidence="8 9" key="1">
    <citation type="submission" date="2019-09" db="EMBL/GenBank/DDBJ databases">
        <title>Chitinophaga ginsengihumi sp. nov., isolated from soil of ginseng rhizosphere.</title>
        <authorList>
            <person name="Lee J."/>
        </authorList>
    </citation>
    <scope>NUCLEOTIDE SEQUENCE [LARGE SCALE GENOMIC DNA]</scope>
    <source>
        <strain evidence="8 9">BN140078</strain>
    </source>
</reference>
<dbReference type="SUPFAM" id="SSF49303">
    <property type="entry name" value="beta-Galactosidase/glucuronidase domain"/>
    <property type="match status" value="1"/>
</dbReference>
<feature type="chain" id="PRO_5022877242" description="beta-galactosidase" evidence="6">
    <location>
        <begin position="24"/>
        <end position="954"/>
    </location>
</feature>
<dbReference type="InterPro" id="IPR013783">
    <property type="entry name" value="Ig-like_fold"/>
</dbReference>
<dbReference type="Pfam" id="PF00703">
    <property type="entry name" value="Glyco_hydro_2"/>
    <property type="match status" value="1"/>
</dbReference>
<dbReference type="InterPro" id="IPR006102">
    <property type="entry name" value="Ig-like_GH2"/>
</dbReference>
<gene>
    <name evidence="8" type="ORF">F0L74_12485</name>
</gene>
<keyword evidence="4" id="KW-0378">Hydrolase</keyword>
<evidence type="ECO:0000256" key="3">
    <source>
        <dbReference type="ARBA" id="ARBA00012756"/>
    </source>
</evidence>
<dbReference type="SUPFAM" id="SSF49785">
    <property type="entry name" value="Galactose-binding domain-like"/>
    <property type="match status" value="1"/>
</dbReference>
<evidence type="ECO:0000256" key="5">
    <source>
        <dbReference type="ARBA" id="ARBA00023295"/>
    </source>
</evidence>
<evidence type="ECO:0000256" key="2">
    <source>
        <dbReference type="ARBA" id="ARBA00007401"/>
    </source>
</evidence>